<dbReference type="Proteomes" id="UP001165079">
    <property type="component" value="Unassembled WGS sequence"/>
</dbReference>
<evidence type="ECO:0000313" key="2">
    <source>
        <dbReference type="EMBL" id="GLZ77426.1"/>
    </source>
</evidence>
<dbReference type="EMBL" id="BSTX01000001">
    <property type="protein sequence ID" value="GLZ77426.1"/>
    <property type="molecule type" value="Genomic_DNA"/>
</dbReference>
<sequence>MTDFIRDALDRQLDAAAPPSGLTSGGLTHLGRRRVLRKRLGLTGVTAVLLAAAVTGGLALAPGTPDPGVHAATTTQADYPLPVPQPGVEYRWQPGNSDITENQATRELSAALWPLIDAVPNATPVAYDSNGQVVGAPLTASTFPSFTRRTDRIDADGVPTGYERPVYTQFHWLKFDGMIRPDVFSVSYRPKGSYEFGGASDPDNPTMPDWRHVAESCGHMEYAFRGEPGWVSDTTCAELTGPGGERIMTMGQTTVAPGGITSYSRSVMIQTPDGNLRLVQDFGPTPTVYGSDTPDIADPRPGLSLERLTELALALPAVILQ</sequence>
<comment type="caution">
    <text evidence="2">The sequence shown here is derived from an EMBL/GenBank/DDBJ whole genome shotgun (WGS) entry which is preliminary data.</text>
</comment>
<organism evidence="2 3">
    <name type="scientific">Actinorhabdospora filicis</name>
    <dbReference type="NCBI Taxonomy" id="1785913"/>
    <lineage>
        <taxon>Bacteria</taxon>
        <taxon>Bacillati</taxon>
        <taxon>Actinomycetota</taxon>
        <taxon>Actinomycetes</taxon>
        <taxon>Micromonosporales</taxon>
        <taxon>Micromonosporaceae</taxon>
        <taxon>Actinorhabdospora</taxon>
    </lineage>
</organism>
<evidence type="ECO:0000313" key="3">
    <source>
        <dbReference type="Proteomes" id="UP001165079"/>
    </source>
</evidence>
<feature type="transmembrane region" description="Helical" evidence="1">
    <location>
        <begin position="40"/>
        <end position="61"/>
    </location>
</feature>
<keyword evidence="1" id="KW-1133">Transmembrane helix</keyword>
<name>A0A9W6SMR0_9ACTN</name>
<evidence type="ECO:0000256" key="1">
    <source>
        <dbReference type="SAM" id="Phobius"/>
    </source>
</evidence>
<dbReference type="RefSeq" id="WP_285662532.1">
    <property type="nucleotide sequence ID" value="NZ_BSTX01000001.1"/>
</dbReference>
<dbReference type="AlphaFoldDB" id="A0A9W6SMR0"/>
<gene>
    <name evidence="2" type="ORF">Afil01_22330</name>
</gene>
<accession>A0A9W6SMR0</accession>
<keyword evidence="1" id="KW-0812">Transmembrane</keyword>
<keyword evidence="1" id="KW-0472">Membrane</keyword>
<keyword evidence="3" id="KW-1185">Reference proteome</keyword>
<protein>
    <submittedName>
        <fullName evidence="2">Uncharacterized protein</fullName>
    </submittedName>
</protein>
<proteinExistence type="predicted"/>
<reference evidence="2" key="1">
    <citation type="submission" date="2023-03" db="EMBL/GenBank/DDBJ databases">
        <title>Actinorhabdospora filicis NBRC 111898.</title>
        <authorList>
            <person name="Ichikawa N."/>
            <person name="Sato H."/>
            <person name="Tonouchi N."/>
        </authorList>
    </citation>
    <scope>NUCLEOTIDE SEQUENCE</scope>
    <source>
        <strain evidence="2">NBRC 111898</strain>
    </source>
</reference>